<dbReference type="AlphaFoldDB" id="A0A1F4XKG5"/>
<proteinExistence type="predicted"/>
<gene>
    <name evidence="1" type="ORF">A2V81_01610</name>
</gene>
<comment type="caution">
    <text evidence="1">The sequence shown here is derived from an EMBL/GenBank/DDBJ whole genome shotgun (WGS) entry which is preliminary data.</text>
</comment>
<evidence type="ECO:0000313" key="1">
    <source>
        <dbReference type="EMBL" id="OGC82177.1"/>
    </source>
</evidence>
<sequence length="515" mass="60122">MKIIMEKICVRTGEKFTISDFEKSYLEERGIPLPDVSPAWRTREQYANRNEGNMFERICDKTKKTIISSYRPDAPFPVYSNEAWYSEEYDGLAYGRDYDFSRTFFEQFHDLLKTVPRPSRQGINMENSPYVHLGANVKSCFLTFVSWDSEDCYYGFRVFKCRNCVDCTEITECELCYECVDCGSCYNVRWGYHSFNSRDSAMLYMCRNCTDCFGCVGLEHKKYCIWNVEYSKEEYEQKIKEMNLGSRKSIEELQKKFWELVKEKGLNYSTITNSEDCTGTYIDHSAHCKNSIFIKESNNILNGYHVRASRDTFDVAGVAKCELVYRSSSMVSTYDSQFGCMNQNNLHAIYCNNIYGGGEYLFGCVGFSRKQNYCILNKQYTKEEYHELLPRIKKHMESTGEWGQFFPLSMADFPYVDTIAQQHFPISSDEEAKRLGVYWLGKKAFTTTETAISIPDTIDQVDESICDQVLQDAETHRAYKLQKKELAFYKQMGIPVPVYSFNTRNDRRSKILFQI</sequence>
<dbReference type="EMBL" id="MEWR01000010">
    <property type="protein sequence ID" value="OGC82177.1"/>
    <property type="molecule type" value="Genomic_DNA"/>
</dbReference>
<dbReference type="Proteomes" id="UP000177614">
    <property type="component" value="Unassembled WGS sequence"/>
</dbReference>
<reference evidence="1 2" key="1">
    <citation type="journal article" date="2016" name="Nat. Commun.">
        <title>Thousands of microbial genomes shed light on interconnected biogeochemical processes in an aquifer system.</title>
        <authorList>
            <person name="Anantharaman K."/>
            <person name="Brown C.T."/>
            <person name="Hug L.A."/>
            <person name="Sharon I."/>
            <person name="Castelle C.J."/>
            <person name="Probst A.J."/>
            <person name="Thomas B.C."/>
            <person name="Singh A."/>
            <person name="Wilkins M.J."/>
            <person name="Karaoz U."/>
            <person name="Brodie E.L."/>
            <person name="Williams K.H."/>
            <person name="Hubbard S.S."/>
            <person name="Banfield J.F."/>
        </authorList>
    </citation>
    <scope>NUCLEOTIDE SEQUENCE [LARGE SCALE GENOMIC DNA]</scope>
</reference>
<evidence type="ECO:0000313" key="2">
    <source>
        <dbReference type="Proteomes" id="UP000177614"/>
    </source>
</evidence>
<name>A0A1F4XKG5_9BACT</name>
<organism evidence="1 2">
    <name type="scientific">Candidatus Abawacabacteria bacterium RBG_16_42_10</name>
    <dbReference type="NCBI Taxonomy" id="1817814"/>
    <lineage>
        <taxon>Bacteria</taxon>
        <taxon>Candidatus Abawacaibacteriota</taxon>
    </lineage>
</organism>
<accession>A0A1F4XKG5</accession>
<protein>
    <submittedName>
        <fullName evidence="1">Uncharacterized protein</fullName>
    </submittedName>
</protein>